<keyword evidence="2" id="KW-0328">Glycosyltransferase</keyword>
<evidence type="ECO:0000256" key="2">
    <source>
        <dbReference type="ARBA" id="ARBA00022676"/>
    </source>
</evidence>
<accession>A0A4Y9S0Z0</accession>
<reference evidence="5 6" key="1">
    <citation type="submission" date="2019-03" db="EMBL/GenBank/DDBJ databases">
        <title>Draft genome of Brevundimonas sp. a heavy metal resistant soil bacteria.</title>
        <authorList>
            <person name="Soto J."/>
        </authorList>
    </citation>
    <scope>NUCLEOTIDE SEQUENCE [LARGE SCALE GENOMIC DNA]</scope>
    <source>
        <strain evidence="5 6">B-10</strain>
    </source>
</reference>
<dbReference type="PANTHER" id="PTHR43179:SF12">
    <property type="entry name" value="GALACTOFURANOSYLTRANSFERASE GLFT2"/>
    <property type="match status" value="1"/>
</dbReference>
<dbReference type="PANTHER" id="PTHR43179">
    <property type="entry name" value="RHAMNOSYLTRANSFERASE WBBL"/>
    <property type="match status" value="1"/>
</dbReference>
<dbReference type="InterPro" id="IPR029044">
    <property type="entry name" value="Nucleotide-diphossugar_trans"/>
</dbReference>
<dbReference type="GO" id="GO:0016757">
    <property type="term" value="F:glycosyltransferase activity"/>
    <property type="evidence" value="ECO:0007669"/>
    <property type="project" value="UniProtKB-KW"/>
</dbReference>
<dbReference type="CDD" id="cd04185">
    <property type="entry name" value="GT_2_like_b"/>
    <property type="match status" value="1"/>
</dbReference>
<evidence type="ECO:0000313" key="5">
    <source>
        <dbReference type="EMBL" id="TFW15167.1"/>
    </source>
</evidence>
<comment type="similarity">
    <text evidence="1">Belongs to the glycosyltransferase 2 family.</text>
</comment>
<comment type="caution">
    <text evidence="5">The sequence shown here is derived from an EMBL/GenBank/DDBJ whole genome shotgun (WGS) entry which is preliminary data.</text>
</comment>
<sequence length="315" mass="34035">MAGAGCGQDGGVTGSVWAVVVTWNRRALLERCLAHLIAQTRPCDGVVVVDNASDDGTAEMLADAWAGKALVVRMPVNTGGAGGFNAGVRAAIEAGADQVWLMDDDVLAAPDALEALLRAETMLDDEDVTPAFLCSSVRSPQGHLTNTPEIDRRRNVLGYPNWGERLEQGLIPVRQATFVSVLVSRAAVTRHGLPLAPMFIWGDDTEYTLRLSREGPGYLVAASRVVHVRAAPGHLTIETEADPGRERLHRYLTRNVILAKRRHEGRGSALRYVASRLRIAGRLALRGRWRKAGVLMAGVVDGARFDPKVEHCTPS</sequence>
<dbReference type="EMBL" id="SPVH01000001">
    <property type="protein sequence ID" value="TFW15167.1"/>
    <property type="molecule type" value="Genomic_DNA"/>
</dbReference>
<dbReference type="Pfam" id="PF00535">
    <property type="entry name" value="Glycos_transf_2"/>
    <property type="match status" value="1"/>
</dbReference>
<dbReference type="Proteomes" id="UP000298216">
    <property type="component" value="Unassembled WGS sequence"/>
</dbReference>
<evidence type="ECO:0000256" key="3">
    <source>
        <dbReference type="ARBA" id="ARBA00022679"/>
    </source>
</evidence>
<dbReference type="OrthoDB" id="7665907at2"/>
<keyword evidence="3 5" id="KW-0808">Transferase</keyword>
<evidence type="ECO:0000259" key="4">
    <source>
        <dbReference type="Pfam" id="PF00535"/>
    </source>
</evidence>
<dbReference type="SUPFAM" id="SSF53448">
    <property type="entry name" value="Nucleotide-diphospho-sugar transferases"/>
    <property type="match status" value="1"/>
</dbReference>
<gene>
    <name evidence="5" type="ORF">EGY25_00820</name>
</gene>
<keyword evidence="6" id="KW-1185">Reference proteome</keyword>
<dbReference type="InterPro" id="IPR001173">
    <property type="entry name" value="Glyco_trans_2-like"/>
</dbReference>
<dbReference type="AlphaFoldDB" id="A0A4Y9S0Z0"/>
<protein>
    <submittedName>
        <fullName evidence="5">Glycosyltransferase</fullName>
    </submittedName>
</protein>
<name>A0A4Y9S0Z0_9CAUL</name>
<dbReference type="Gene3D" id="3.90.550.10">
    <property type="entry name" value="Spore Coat Polysaccharide Biosynthesis Protein SpsA, Chain A"/>
    <property type="match status" value="1"/>
</dbReference>
<evidence type="ECO:0000256" key="1">
    <source>
        <dbReference type="ARBA" id="ARBA00006739"/>
    </source>
</evidence>
<proteinExistence type="inferred from homology"/>
<organism evidence="5 6">
    <name type="scientific">Brevundimonas intermedia</name>
    <dbReference type="NCBI Taxonomy" id="74315"/>
    <lineage>
        <taxon>Bacteria</taxon>
        <taxon>Pseudomonadati</taxon>
        <taxon>Pseudomonadota</taxon>
        <taxon>Alphaproteobacteria</taxon>
        <taxon>Caulobacterales</taxon>
        <taxon>Caulobacteraceae</taxon>
        <taxon>Brevundimonas</taxon>
    </lineage>
</organism>
<evidence type="ECO:0000313" key="6">
    <source>
        <dbReference type="Proteomes" id="UP000298216"/>
    </source>
</evidence>
<feature type="domain" description="Glycosyltransferase 2-like" evidence="4">
    <location>
        <begin position="18"/>
        <end position="120"/>
    </location>
</feature>